<evidence type="ECO:0000256" key="5">
    <source>
        <dbReference type="ARBA" id="ARBA00023040"/>
    </source>
</evidence>
<feature type="transmembrane region" description="Helical" evidence="13">
    <location>
        <begin position="81"/>
        <end position="105"/>
    </location>
</feature>
<reference evidence="16" key="1">
    <citation type="submission" date="2015-02" db="EMBL/GenBank/DDBJ databases">
        <title>Genome sequencing for Strongylocentrotus purpuratus.</title>
        <authorList>
            <person name="Murali S."/>
            <person name="Liu Y."/>
            <person name="Vee V."/>
            <person name="English A."/>
            <person name="Wang M."/>
            <person name="Skinner E."/>
            <person name="Han Y."/>
            <person name="Muzny D.M."/>
            <person name="Worley K.C."/>
            <person name="Gibbs R.A."/>
        </authorList>
    </citation>
    <scope>NUCLEOTIDE SEQUENCE</scope>
</reference>
<sequence>MSSKEMSTSAMTMMTASRENVTCMDYLTAVVDPEDCDFMTTSSLVFVIVSIILIIWGLFNNILLLLIIFTNGRQMRTIPNIFIANMAFLGILFLVIVSGGNILLFGQIAFHAEIIRSESVSSALFFIQIFVSVASFTTLVVLGLDRYLAIVHPLRSRPYRTKKRAVMANCLVWIIAGLTMIPVFLAGGSRDVFQAYSDPGLRKSMIIFITFAYVLPIILLVLMYVAILKVIWFNPTTKQLQGEEQARRWKQRIQVLKSLSRVVLSFIVHYGYFFAVFLWLINGGHTQVSARVSNVLFYSAILILYLNTCLNPVIYALKQEAFRPFVYKLLCPKTCNLRKPEKGALNTATQPNGNASEPKASKTLQNGQEGVVRTSSGRGSTGVNLDGNMEENVILPNGIVNEGYHGNDKTRDKDTEIGSSDATSGDVIATSYAIPEHQTCLQLNEIEANV</sequence>
<dbReference type="GeneID" id="100892761"/>
<dbReference type="PROSITE" id="PS00237">
    <property type="entry name" value="G_PROTEIN_RECEP_F1_1"/>
    <property type="match status" value="1"/>
</dbReference>
<evidence type="ECO:0000256" key="7">
    <source>
        <dbReference type="ARBA" id="ARBA00023157"/>
    </source>
</evidence>
<evidence type="ECO:0000256" key="12">
    <source>
        <dbReference type="SAM" id="MobiDB-lite"/>
    </source>
</evidence>
<evidence type="ECO:0000256" key="6">
    <source>
        <dbReference type="ARBA" id="ARBA00023136"/>
    </source>
</evidence>
<feature type="compositionally biased region" description="Basic and acidic residues" evidence="12">
    <location>
        <begin position="405"/>
        <end position="416"/>
    </location>
</feature>
<keyword evidence="4 13" id="KW-1133">Transmembrane helix</keyword>
<feature type="transmembrane region" description="Helical" evidence="13">
    <location>
        <begin position="165"/>
        <end position="185"/>
    </location>
</feature>
<dbReference type="PANTHER" id="PTHR45695">
    <property type="entry name" value="LEUCOKININ RECEPTOR-RELATED"/>
    <property type="match status" value="1"/>
</dbReference>
<dbReference type="Gene3D" id="1.20.1070.10">
    <property type="entry name" value="Rhodopsin 7-helix transmembrane proteins"/>
    <property type="match status" value="1"/>
</dbReference>
<feature type="transmembrane region" description="Helical" evidence="13">
    <location>
        <begin position="296"/>
        <end position="317"/>
    </location>
</feature>
<evidence type="ECO:0000256" key="9">
    <source>
        <dbReference type="ARBA" id="ARBA00023180"/>
    </source>
</evidence>
<keyword evidence="6 13" id="KW-0472">Membrane</keyword>
<dbReference type="FunFam" id="1.20.1070.10:FF:000666">
    <property type="entry name" value="Uncharacterized protein"/>
    <property type="match status" value="1"/>
</dbReference>
<evidence type="ECO:0000313" key="16">
    <source>
        <dbReference type="Proteomes" id="UP000007110"/>
    </source>
</evidence>
<dbReference type="InterPro" id="IPR000276">
    <property type="entry name" value="GPCR_Rhodpsn"/>
</dbReference>
<evidence type="ECO:0000313" key="15">
    <source>
        <dbReference type="EnsemblMetazoa" id="XP_011663793"/>
    </source>
</evidence>
<evidence type="ECO:0000256" key="8">
    <source>
        <dbReference type="ARBA" id="ARBA00023170"/>
    </source>
</evidence>
<dbReference type="GO" id="GO:0005886">
    <property type="term" value="C:plasma membrane"/>
    <property type="evidence" value="ECO:0000318"/>
    <property type="project" value="GO_Central"/>
</dbReference>
<dbReference type="OrthoDB" id="5981855at2759"/>
<evidence type="ECO:0000256" key="4">
    <source>
        <dbReference type="ARBA" id="ARBA00022989"/>
    </source>
</evidence>
<feature type="region of interest" description="Disordered" evidence="12">
    <location>
        <begin position="343"/>
        <end position="387"/>
    </location>
</feature>
<feature type="compositionally biased region" description="Polar residues" evidence="12">
    <location>
        <begin position="362"/>
        <end position="383"/>
    </location>
</feature>
<comment type="subcellular location">
    <subcellularLocation>
        <location evidence="1">Cell membrane</location>
        <topology evidence="1">Multi-pass membrane protein</topology>
    </subcellularLocation>
</comment>
<keyword evidence="5 11" id="KW-0297">G-protein coupled receptor</keyword>
<feature type="domain" description="G-protein coupled receptors family 1 profile" evidence="14">
    <location>
        <begin position="60"/>
        <end position="315"/>
    </location>
</feature>
<dbReference type="CDD" id="cd00637">
    <property type="entry name" value="7tm_classA_rhodopsin-like"/>
    <property type="match status" value="1"/>
</dbReference>
<evidence type="ECO:0000256" key="10">
    <source>
        <dbReference type="ARBA" id="ARBA00023224"/>
    </source>
</evidence>
<keyword evidence="8 11" id="KW-0675">Receptor</keyword>
<feature type="transmembrane region" description="Helical" evidence="13">
    <location>
        <begin position="125"/>
        <end position="144"/>
    </location>
</feature>
<keyword evidence="10 11" id="KW-0807">Transducer</keyword>
<evidence type="ECO:0000256" key="2">
    <source>
        <dbReference type="ARBA" id="ARBA00022475"/>
    </source>
</evidence>
<dbReference type="KEGG" id="spu:100892761"/>
<feature type="compositionally biased region" description="Polar residues" evidence="12">
    <location>
        <begin position="346"/>
        <end position="355"/>
    </location>
</feature>
<dbReference type="EnsemblMetazoa" id="XM_011665491">
    <property type="protein sequence ID" value="XP_011663793"/>
    <property type="gene ID" value="LOC100892761"/>
</dbReference>
<name>A0A7M7HG35_STRPU</name>
<dbReference type="SUPFAM" id="SSF81321">
    <property type="entry name" value="Family A G protein-coupled receptor-like"/>
    <property type="match status" value="1"/>
</dbReference>
<proteinExistence type="inferred from homology"/>
<dbReference type="RefSeq" id="XP_011663793.2">
    <property type="nucleotide sequence ID" value="XM_011665491.2"/>
</dbReference>
<evidence type="ECO:0000256" key="1">
    <source>
        <dbReference type="ARBA" id="ARBA00004651"/>
    </source>
</evidence>
<protein>
    <recommendedName>
        <fullName evidence="14">G-protein coupled receptors family 1 profile domain-containing protein</fullName>
    </recommendedName>
</protein>
<feature type="transmembrane region" description="Helical" evidence="13">
    <location>
        <begin position="44"/>
        <end position="69"/>
    </location>
</feature>
<keyword evidence="2" id="KW-1003">Cell membrane</keyword>
<evidence type="ECO:0000256" key="11">
    <source>
        <dbReference type="RuleBase" id="RU000688"/>
    </source>
</evidence>
<keyword evidence="7" id="KW-1015">Disulfide bond</keyword>
<accession>A0A7M7HG35</accession>
<dbReference type="PROSITE" id="PS50262">
    <property type="entry name" value="G_PROTEIN_RECEP_F1_2"/>
    <property type="match status" value="1"/>
</dbReference>
<evidence type="ECO:0000259" key="14">
    <source>
        <dbReference type="PROSITE" id="PS50262"/>
    </source>
</evidence>
<dbReference type="InParanoid" id="A0A7M7HG35"/>
<dbReference type="GO" id="GO:0004930">
    <property type="term" value="F:G protein-coupled receptor activity"/>
    <property type="evidence" value="ECO:0000318"/>
    <property type="project" value="GO_Central"/>
</dbReference>
<feature type="transmembrane region" description="Helical" evidence="13">
    <location>
        <begin position="205"/>
        <end position="228"/>
    </location>
</feature>
<dbReference type="AlphaFoldDB" id="A0A7M7HG35"/>
<dbReference type="Pfam" id="PF00001">
    <property type="entry name" value="7tm_1"/>
    <property type="match status" value="1"/>
</dbReference>
<evidence type="ECO:0000256" key="3">
    <source>
        <dbReference type="ARBA" id="ARBA00022692"/>
    </source>
</evidence>
<evidence type="ECO:0000256" key="13">
    <source>
        <dbReference type="SAM" id="Phobius"/>
    </source>
</evidence>
<feature type="transmembrane region" description="Helical" evidence="13">
    <location>
        <begin position="258"/>
        <end position="281"/>
    </location>
</feature>
<keyword evidence="9" id="KW-0325">Glycoprotein</keyword>
<dbReference type="PRINTS" id="PR00237">
    <property type="entry name" value="GPCRRHODOPSN"/>
</dbReference>
<keyword evidence="16" id="KW-1185">Reference proteome</keyword>
<comment type="similarity">
    <text evidence="11">Belongs to the G-protein coupled receptor 1 family.</text>
</comment>
<dbReference type="FunCoup" id="A0A7M7HG35">
    <property type="interactions" value="1064"/>
</dbReference>
<dbReference type="InterPro" id="IPR017452">
    <property type="entry name" value="GPCR_Rhodpsn_7TM"/>
</dbReference>
<dbReference type="OMA" id="PYRTKKR"/>
<reference evidence="15" key="2">
    <citation type="submission" date="2021-01" db="UniProtKB">
        <authorList>
            <consortium name="EnsemblMetazoa"/>
        </authorList>
    </citation>
    <scope>IDENTIFICATION</scope>
</reference>
<keyword evidence="3 11" id="KW-0812">Transmembrane</keyword>
<dbReference type="PANTHER" id="PTHR45695:SF23">
    <property type="entry name" value="GALANIN-LIKE G-PROTEIN COUPLED RECEPTOR NPR-9"/>
    <property type="match status" value="1"/>
</dbReference>
<dbReference type="GO" id="GO:0007186">
    <property type="term" value="P:G protein-coupled receptor signaling pathway"/>
    <property type="evidence" value="ECO:0000318"/>
    <property type="project" value="GO_Central"/>
</dbReference>
<organism evidence="15 16">
    <name type="scientific">Strongylocentrotus purpuratus</name>
    <name type="common">Purple sea urchin</name>
    <dbReference type="NCBI Taxonomy" id="7668"/>
    <lineage>
        <taxon>Eukaryota</taxon>
        <taxon>Metazoa</taxon>
        <taxon>Echinodermata</taxon>
        <taxon>Eleutherozoa</taxon>
        <taxon>Echinozoa</taxon>
        <taxon>Echinoidea</taxon>
        <taxon>Euechinoidea</taxon>
        <taxon>Echinacea</taxon>
        <taxon>Camarodonta</taxon>
        <taxon>Echinidea</taxon>
        <taxon>Strongylocentrotidae</taxon>
        <taxon>Strongylocentrotus</taxon>
    </lineage>
</organism>
<dbReference type="Proteomes" id="UP000007110">
    <property type="component" value="Unassembled WGS sequence"/>
</dbReference>
<feature type="region of interest" description="Disordered" evidence="12">
    <location>
        <begin position="399"/>
        <end position="422"/>
    </location>
</feature>